<dbReference type="AlphaFoldDB" id="A0A5C5US96"/>
<comment type="caution">
    <text evidence="1">The sequence shown here is derived from an EMBL/GenBank/DDBJ whole genome shotgun (WGS) entry which is preliminary data.</text>
</comment>
<evidence type="ECO:0000313" key="2">
    <source>
        <dbReference type="Proteomes" id="UP000320791"/>
    </source>
</evidence>
<dbReference type="Proteomes" id="UP000320791">
    <property type="component" value="Unassembled WGS sequence"/>
</dbReference>
<gene>
    <name evidence="1" type="ORF">FRX94_02675</name>
</gene>
<proteinExistence type="predicted"/>
<organism evidence="1 2">
    <name type="scientific">Corynebacterium canis</name>
    <dbReference type="NCBI Taxonomy" id="679663"/>
    <lineage>
        <taxon>Bacteria</taxon>
        <taxon>Bacillati</taxon>
        <taxon>Actinomycetota</taxon>
        <taxon>Actinomycetes</taxon>
        <taxon>Mycobacteriales</taxon>
        <taxon>Corynebacteriaceae</taxon>
        <taxon>Corynebacterium</taxon>
    </lineage>
</organism>
<dbReference type="RefSeq" id="WP_146323577.1">
    <property type="nucleotide sequence ID" value="NZ_BAABLR010000014.1"/>
</dbReference>
<sequence>MDLVGMEISVFEDFTSVFFQPEAYQQIAHLSVGVDVPMFMPSSLDVFTDLDAYVAAAYGAVGNDPTQIPAVDSAVAVSNNRFLIAAQVNEFLPIEGCAEFVFGSVTLDEFGDAMLILPSVLAQQSHEFPIVWCACDKVDSLEDYHSFSYHDPHVLFRAGLQLASQYAPITLWQLMTEVGEGWSAVLALITTLKSEGYRVRRASGPAELFFVEQLLSSHVPLSPSADADMGCEAMLIAIDSLLRDAALRADPAIGDAAKLLARQVLSKIPTRVLAKFAGKDTYEPVKFEQPVQPPQAVGCPAIMQGLKINVYDHSTWERLHQSRSLIKATLCHGPDGDFASIFTVGSLVGDCVELECIVTSRLLLVHPSSLRDISIAGHAA</sequence>
<keyword evidence="2" id="KW-1185">Reference proteome</keyword>
<reference evidence="1 2" key="1">
    <citation type="submission" date="2019-08" db="EMBL/GenBank/DDBJ databases">
        <authorList>
            <person name="Lei W."/>
        </authorList>
    </citation>
    <scope>NUCLEOTIDE SEQUENCE [LARGE SCALE GENOMIC DNA]</scope>
    <source>
        <strain evidence="1 2">CCUG 58627</strain>
    </source>
</reference>
<protein>
    <submittedName>
        <fullName evidence="1">Uncharacterized protein</fullName>
    </submittedName>
</protein>
<name>A0A5C5US96_9CORY</name>
<evidence type="ECO:0000313" key="1">
    <source>
        <dbReference type="EMBL" id="TWT28492.1"/>
    </source>
</evidence>
<dbReference type="OrthoDB" id="9821887at2"/>
<accession>A0A5C5US96</accession>
<dbReference type="EMBL" id="VOHM01000004">
    <property type="protein sequence ID" value="TWT28492.1"/>
    <property type="molecule type" value="Genomic_DNA"/>
</dbReference>